<dbReference type="PRINTS" id="PR01301">
    <property type="entry name" value="RGSPROTEIN"/>
</dbReference>
<name>A0AA88GZX4_NAELO</name>
<dbReference type="InterPro" id="IPR016137">
    <property type="entry name" value="RGS"/>
</dbReference>
<evidence type="ECO:0000256" key="1">
    <source>
        <dbReference type="SAM" id="MobiDB-lite"/>
    </source>
</evidence>
<dbReference type="Gene3D" id="1.10.167.10">
    <property type="entry name" value="Regulator of G-protein Signalling 4, domain 2"/>
    <property type="match status" value="1"/>
</dbReference>
<accession>A0AA88GZX4</accession>
<proteinExistence type="predicted"/>
<reference evidence="3 4" key="1">
    <citation type="journal article" date="2018" name="BMC Genomics">
        <title>The genome of Naegleria lovaniensis, the basis for a comparative approach to unravel pathogenicity factors of the human pathogenic amoeba N. fowleri.</title>
        <authorList>
            <person name="Liechti N."/>
            <person name="Schurch N."/>
            <person name="Bruggmann R."/>
            <person name="Wittwer M."/>
        </authorList>
    </citation>
    <scope>NUCLEOTIDE SEQUENCE [LARGE SCALE GENOMIC DNA]</scope>
    <source>
        <strain evidence="3 4">ATCC 30569</strain>
    </source>
</reference>
<protein>
    <recommendedName>
        <fullName evidence="2">RGS domain-containing protein</fullName>
    </recommendedName>
</protein>
<feature type="region of interest" description="Disordered" evidence="1">
    <location>
        <begin position="389"/>
        <end position="418"/>
    </location>
</feature>
<dbReference type="Pfam" id="PF00615">
    <property type="entry name" value="RGS"/>
    <property type="match status" value="1"/>
</dbReference>
<dbReference type="Pfam" id="PF04784">
    <property type="entry name" value="DUF547"/>
    <property type="match status" value="1"/>
</dbReference>
<feature type="region of interest" description="Disordered" evidence="1">
    <location>
        <begin position="1205"/>
        <end position="1259"/>
    </location>
</feature>
<dbReference type="Proteomes" id="UP000816034">
    <property type="component" value="Unassembled WGS sequence"/>
</dbReference>
<dbReference type="PANTHER" id="PTHR46361">
    <property type="entry name" value="ELECTRON CARRIER/ PROTEIN DISULFIDE OXIDOREDUCTASE"/>
    <property type="match status" value="1"/>
</dbReference>
<feature type="domain" description="RGS" evidence="2">
    <location>
        <begin position="1013"/>
        <end position="1138"/>
    </location>
</feature>
<feature type="compositionally biased region" description="Basic residues" evidence="1">
    <location>
        <begin position="397"/>
        <end position="407"/>
    </location>
</feature>
<dbReference type="SMART" id="SM00315">
    <property type="entry name" value="RGS"/>
    <property type="match status" value="1"/>
</dbReference>
<sequence length="1361" mass="156021">MSSTAAEHHALSAAATQINSSPSIPLLTSFHHHHNNTKMESELTITESSSSSHISQTINHPNISTPTITASNHDDFTIGSMENNSFGQHVISFNDLSEVSSVGGETDSIDELTNLETSTLNFSSPSPRLSDSSMSLLLQFNQYGIIKQYNRLECISHRVLPMPCHFSKCKIMKRDPSGGCAVFIVRYRESLDDDHEFAKREIDLDVKDLFDSTQNDYYDTTSGKVIINRQQQNTIQRKDLVEDLSNWIERTNPLYEQDNIDACFMNPLFYEKQPLTPQQVMFYHTCHYEEGGENSSEHDTSGDEQCCLNDEHVSSLENPLSMNRNPYMKHLESVTPNEEWIEIVNPISLYGLVRTEAADRAFGRVLKTKISKLRSSSVIFTANATPSAQKRKDTLSKKRKSIARKQSNRSSGSISSDSVNNAISIQTSNEWQQSLLHEEFNIHVSLETEYEEFCNPLFEHETHNVLLPDGFKHSDLISFMNQMKTECPPTTNKLIYNRCNIYEKPDISDVRSRLNRILSIRHQRTVSSSGSNTGSKSDLFDRESRQDSFNRRFSEYSLDDRRDEDIGSIINVEKQKLTVYGSQLFDYISKKAQLYFTPADVHMFLNYLIDTQRRSCDGVNRDLTSNIVLLNPVPYDPQQLIEFSPQNIYRYSDDDNPVFYNDQIINIIPLKKTNSMISEHELMSKLFHKGAVPKDATYSTEFSEGSVFLLDFPNYTIKLLIALENLMTLIQKDYIILTEKVIDYNTYLQSEHFKLTVKYTSLLRHFDPLKLDQNQKKTFFINLHNLMLMHSFCSKRYLPTEEECMKFLNQPNYLVGRYKLSMNDISQYILRNEPLPEWKFYLNEYRVNFLEDQHSIDSKSQRFDPRIHFVLCDGKRGSPLPVAVDQINYERIIDQAVRRFVNDDINITNDTIEMSDLFRKYRSDFSPHNSSLFGVLNFIYKFLRKNKQQEFIELLNQSNISEEQVETYATITHQQEYQFPPLQFQIIYKPIDYTSNCRIFGDFIDSENSKPITFDEILRNQSYRSYFRAYAEIECSTENIEFYEHVEKYKTITDVEERWKFAKKIFDKFLVTDSPSEVNVNKKLISTARRQIFRTKDEQDTFVKLPLDLFDRLNKEVEMVLFDTFCRFTNTDSYQQLVINSRRERKTLLSSAVLISRTNRHSDATAAGATTNTTNTNSSNSNSALDSLLMTTSISTTLNNTYSIHSNHSPTTTTTSGTSSPNSSFDSGSYSPTTAFSTSFQTSSHHHRHSSSSTGPPITERRVSKISLLAALFEGSNTPNHSSSLVAAAAPVNTVSSPTSSTSPRVAMTLSPRLQNLVEIFEEQSSSSTSMTSHHDGIGTPPKRKLSTSNTSDLLLSKNKQ</sequence>
<dbReference type="PROSITE" id="PS50132">
    <property type="entry name" value="RGS"/>
    <property type="match status" value="1"/>
</dbReference>
<dbReference type="GeneID" id="68096259"/>
<feature type="compositionally biased region" description="Low complexity" evidence="1">
    <location>
        <begin position="1347"/>
        <end position="1361"/>
    </location>
</feature>
<comment type="caution">
    <text evidence="3">The sequence shown here is derived from an EMBL/GenBank/DDBJ whole genome shotgun (WGS) entry which is preliminary data.</text>
</comment>
<dbReference type="InterPro" id="IPR036305">
    <property type="entry name" value="RGS_sf"/>
</dbReference>
<dbReference type="RefSeq" id="XP_044555934.1">
    <property type="nucleotide sequence ID" value="XM_044693373.1"/>
</dbReference>
<organism evidence="3 4">
    <name type="scientific">Naegleria lovaniensis</name>
    <name type="common">Amoeba</name>
    <dbReference type="NCBI Taxonomy" id="51637"/>
    <lineage>
        <taxon>Eukaryota</taxon>
        <taxon>Discoba</taxon>
        <taxon>Heterolobosea</taxon>
        <taxon>Tetramitia</taxon>
        <taxon>Eutetramitia</taxon>
        <taxon>Vahlkampfiidae</taxon>
        <taxon>Naegleria</taxon>
    </lineage>
</organism>
<feature type="compositionally biased region" description="Low complexity" evidence="1">
    <location>
        <begin position="408"/>
        <end position="418"/>
    </location>
</feature>
<dbReference type="EMBL" id="PYSW02000001">
    <property type="protein sequence ID" value="KAG2394040.1"/>
    <property type="molecule type" value="Genomic_DNA"/>
</dbReference>
<evidence type="ECO:0000313" key="3">
    <source>
        <dbReference type="EMBL" id="KAG2394040.1"/>
    </source>
</evidence>
<feature type="region of interest" description="Disordered" evidence="1">
    <location>
        <begin position="1164"/>
        <end position="1184"/>
    </location>
</feature>
<dbReference type="PANTHER" id="PTHR46361:SF3">
    <property type="entry name" value="ELECTRON CARRIER_ PROTEIN DISULFIDE OXIDOREDUCTASE"/>
    <property type="match status" value="1"/>
</dbReference>
<dbReference type="InterPro" id="IPR044926">
    <property type="entry name" value="RGS_subdomain_2"/>
</dbReference>
<feature type="compositionally biased region" description="Low complexity" evidence="1">
    <location>
        <begin position="1205"/>
        <end position="1243"/>
    </location>
</feature>
<evidence type="ECO:0000259" key="2">
    <source>
        <dbReference type="PROSITE" id="PS50132"/>
    </source>
</evidence>
<evidence type="ECO:0000313" key="4">
    <source>
        <dbReference type="Proteomes" id="UP000816034"/>
    </source>
</evidence>
<keyword evidence="4" id="KW-1185">Reference proteome</keyword>
<dbReference type="InterPro" id="IPR006869">
    <property type="entry name" value="DUF547"/>
</dbReference>
<feature type="region of interest" description="Disordered" evidence="1">
    <location>
        <begin position="1323"/>
        <end position="1361"/>
    </location>
</feature>
<dbReference type="SUPFAM" id="SSF48097">
    <property type="entry name" value="Regulator of G-protein signaling, RGS"/>
    <property type="match status" value="1"/>
</dbReference>
<gene>
    <name evidence="3" type="ORF">C9374_003804</name>
</gene>